<proteinExistence type="predicted"/>
<name>A0A8H5PZM2_9HYPO</name>
<dbReference type="Gene3D" id="3.20.20.60">
    <property type="entry name" value="Phosphoenolpyruvate-binding domains"/>
    <property type="match status" value="1"/>
</dbReference>
<dbReference type="PANTHER" id="PTHR42905:SF16">
    <property type="entry name" value="CARBOXYPHOSPHONOENOLPYRUVATE PHOSPHONOMUTASE-LIKE PROTEIN (AFU_ORTHOLOGUE AFUA_5G07230)"/>
    <property type="match status" value="1"/>
</dbReference>
<accession>A0A8H5PZM2</accession>
<dbReference type="EMBL" id="JAAOAR010000050">
    <property type="protein sequence ID" value="KAF5605579.1"/>
    <property type="molecule type" value="Genomic_DNA"/>
</dbReference>
<dbReference type="InterPro" id="IPR040442">
    <property type="entry name" value="Pyrv_kinase-like_dom_sf"/>
</dbReference>
<keyword evidence="2" id="KW-1185">Reference proteome</keyword>
<gene>
    <name evidence="1" type="ORF">FPANT_1154</name>
</gene>
<dbReference type="PANTHER" id="PTHR42905">
    <property type="entry name" value="PHOSPHOENOLPYRUVATE CARBOXYLASE"/>
    <property type="match status" value="1"/>
</dbReference>
<dbReference type="SUPFAM" id="SSF51621">
    <property type="entry name" value="Phosphoenolpyruvate/pyruvate domain"/>
    <property type="match status" value="1"/>
</dbReference>
<reference evidence="1 2" key="1">
    <citation type="submission" date="2020-05" db="EMBL/GenBank/DDBJ databases">
        <title>Identification and distribution of gene clusters putatively required for synthesis of sphingolipid metabolism inhibitors in phylogenetically diverse species of the filamentous fungus Fusarium.</title>
        <authorList>
            <person name="Kim H.-S."/>
            <person name="Busman M."/>
            <person name="Brown D.W."/>
            <person name="Divon H."/>
            <person name="Uhlig S."/>
            <person name="Proctor R.H."/>
        </authorList>
    </citation>
    <scope>NUCLEOTIDE SEQUENCE [LARGE SCALE GENOMIC DNA]</scope>
    <source>
        <strain evidence="1 2">NRRL 25211</strain>
    </source>
</reference>
<dbReference type="AlphaFoldDB" id="A0A8H5PZM2"/>
<evidence type="ECO:0000313" key="1">
    <source>
        <dbReference type="EMBL" id="KAF5605579.1"/>
    </source>
</evidence>
<dbReference type="GO" id="GO:0003824">
    <property type="term" value="F:catalytic activity"/>
    <property type="evidence" value="ECO:0007669"/>
    <property type="project" value="InterPro"/>
</dbReference>
<dbReference type="InterPro" id="IPR015813">
    <property type="entry name" value="Pyrv/PenolPyrv_kinase-like_dom"/>
</dbReference>
<dbReference type="Proteomes" id="UP000544095">
    <property type="component" value="Unassembled WGS sequence"/>
</dbReference>
<comment type="caution">
    <text evidence="1">The sequence shown here is derived from an EMBL/GenBank/DDBJ whole genome shotgun (WGS) entry which is preliminary data.</text>
</comment>
<protein>
    <submittedName>
        <fullName evidence="1">C6 transcription factor</fullName>
    </submittedName>
</protein>
<sequence>MVLSLNSEASKPVNAIATASWAFAASLAGLPLSVDLQDGYGSRLREAVTQAIQAGAHGANIEDSIPAHGLGQGVEHPLCPLSEQIRRLQLAVKAAADEGLPDFVINARCDVFALKDGPNLRSEARLEEEIRRGKAYLGAGATTAFFWRGYGAGFTEADVQILVGGLDGHVAIRLGQTREALSVSQLAKLRGVPESASAPASSR</sequence>
<organism evidence="1 2">
    <name type="scientific">Fusarium pseudoanthophilum</name>
    <dbReference type="NCBI Taxonomy" id="48495"/>
    <lineage>
        <taxon>Eukaryota</taxon>
        <taxon>Fungi</taxon>
        <taxon>Dikarya</taxon>
        <taxon>Ascomycota</taxon>
        <taxon>Pezizomycotina</taxon>
        <taxon>Sordariomycetes</taxon>
        <taxon>Hypocreomycetidae</taxon>
        <taxon>Hypocreales</taxon>
        <taxon>Nectriaceae</taxon>
        <taxon>Fusarium</taxon>
        <taxon>Fusarium fujikuroi species complex</taxon>
    </lineage>
</organism>
<evidence type="ECO:0000313" key="2">
    <source>
        <dbReference type="Proteomes" id="UP000544095"/>
    </source>
</evidence>
<dbReference type="Pfam" id="PF13714">
    <property type="entry name" value="PEP_mutase"/>
    <property type="match status" value="1"/>
</dbReference>